<accession>A0A9P1FUM7</accession>
<gene>
    <name evidence="2" type="ORF">C1SCF055_LOCUS14711</name>
</gene>
<keyword evidence="4" id="KW-0548">Nucleotidyltransferase</keyword>
<evidence type="ECO:0000313" key="4">
    <source>
        <dbReference type="EMBL" id="CAL4774752.1"/>
    </source>
</evidence>
<name>A0A9P1FUM7_9DINO</name>
<feature type="region of interest" description="Disordered" evidence="1">
    <location>
        <begin position="530"/>
        <end position="569"/>
    </location>
</feature>
<evidence type="ECO:0000256" key="1">
    <source>
        <dbReference type="SAM" id="MobiDB-lite"/>
    </source>
</evidence>
<dbReference type="PANTHER" id="PTHR33050:SF7">
    <property type="entry name" value="RIBONUCLEASE H"/>
    <property type="match status" value="1"/>
</dbReference>
<keyword evidence="4" id="KW-0808">Transferase</keyword>
<feature type="region of interest" description="Disordered" evidence="1">
    <location>
        <begin position="298"/>
        <end position="371"/>
    </location>
</feature>
<dbReference type="OrthoDB" id="439057at2759"/>
<organism evidence="2">
    <name type="scientific">Cladocopium goreaui</name>
    <dbReference type="NCBI Taxonomy" id="2562237"/>
    <lineage>
        <taxon>Eukaryota</taxon>
        <taxon>Sar</taxon>
        <taxon>Alveolata</taxon>
        <taxon>Dinophyceae</taxon>
        <taxon>Suessiales</taxon>
        <taxon>Symbiodiniaceae</taxon>
        <taxon>Cladocopium</taxon>
    </lineage>
</organism>
<evidence type="ECO:0000313" key="5">
    <source>
        <dbReference type="Proteomes" id="UP001152797"/>
    </source>
</evidence>
<dbReference type="EMBL" id="CAMXCT020001168">
    <property type="protein sequence ID" value="CAL1140815.1"/>
    <property type="molecule type" value="Genomic_DNA"/>
</dbReference>
<reference evidence="2" key="1">
    <citation type="submission" date="2022-10" db="EMBL/GenBank/DDBJ databases">
        <authorList>
            <person name="Chen Y."/>
            <person name="Dougan E. K."/>
            <person name="Chan C."/>
            <person name="Rhodes N."/>
            <person name="Thang M."/>
        </authorList>
    </citation>
    <scope>NUCLEOTIDE SEQUENCE</scope>
</reference>
<keyword evidence="4" id="KW-0695">RNA-directed DNA polymerase</keyword>
<proteinExistence type="predicted"/>
<dbReference type="InterPro" id="IPR052055">
    <property type="entry name" value="Hepadnavirus_pol/RT"/>
</dbReference>
<sequence length="1293" mass="143217">MPLLLLTGVQAQAAMEAADSDLKYLLSEVGVGIDETRAEVRGALNDEIGLDHTAGNAERRNTALVLSAWETAKTQQKSNDENRAEARAAMVPRPVPVSEHAMLREALENQIGRLRDYEVPAKSLIAAKLDDIETNMPKLEDLRDVASVEDGEADLLQGSLDASTGTFKTKAARNTVTMPKTAEELRLRHRRIGLAWEMARTKHKNRVWLQGGLVECYRHLSDHVLGKHVHGLNLPGPHDHPRWELVLGYEQEVRKRAYQLIRRGDEPTLEAAMRRAISDPETMNLHFVVPLTTSLASSGSGGGGCPAGTAAKPGQSGPQSPGKGSKGAGRTAKGVKKLQVKTPDGRCLGNHPKSACNTLKGDTAKRSTPPAEGVKLEMTEIDLQISDDHDMSDEVAPHQTICLWEHPEDLGRARNGTPASVWQLEALRTAAKKRGMDTIAFHQCEYGADYPKPTRFLSDAKGLLQLGFGGWPVFNKDLYYLGPLPRSCGHSHQPLIGTENGGGFKTGPTAAYPPAMNNMIASLLFNDWIQRQPTTPTGGGESQPSYARADRRETQNEDPALGKGSDEDPALELAKVAERGQGSYAMRGPGQKIFHDGAGLCSQGNRRPAFREISEMSKLGEEFLALTTEKELREDLYRLALGRCEKPPFREGVVEAAREAWLRRLSETRGAEMEALRRVEPRQPFMLTAIGEHLRIIGDPDWRAFSAGPDTFRSGVPLGVQGMPRVPEVFEAKEKWRKYEPVPWPTDKANYTSALDNALAVQKQFRKEEALGAMVEVTEGAAREKYGGRLRVAALAALEKADHSFRVVHDATHNVGVNAQIKVEDQLRYPGPSEIKMAMQALFPPTFVLAADIARAHRLVLVKEEDWGYQACRTGVDDEGRPSDKIWLNAVGTFGVTSASYHFTRLFAAVTRCAHSLLARRDSCQLTYVDDLLFMANGLGGLSAVWVALLFLMVVGTPFSWRKFQGGTRAEWIGFQVDVSSRELGMTEKRLRWARDWLERTIANKVVRVEEFRSALGRLAFMMSAFVHLKPLLGPLYSWVTAVDHCNTLQVPAAVILILMFLKATMIPEIARTKVRVTPELEGDHIFRSDAKAEGENVVLGGWCCGDSPERGKCRWFSVKLDRGNAPWVFESGEPYRAIASLELLGTLASVTAFPPKKDSARNFYLSAGTDNLGNRHLVSRFLTTKFPLCVVLMQLAWTLHCKDLELRLDWLPRLQNREADALTNGDFTGFDPDLRVEIKPEDLLDDQFKELLRKGGELFDEIKELRKKRKEGEIKSLPASKKPKGAELIGPW</sequence>
<dbReference type="PANTHER" id="PTHR33050">
    <property type="entry name" value="REVERSE TRANSCRIPTASE DOMAIN-CONTAINING PROTEIN"/>
    <property type="match status" value="1"/>
</dbReference>
<comment type="caution">
    <text evidence="2">The sequence shown here is derived from an EMBL/GenBank/DDBJ whole genome shotgun (WGS) entry which is preliminary data.</text>
</comment>
<feature type="region of interest" description="Disordered" evidence="1">
    <location>
        <begin position="1270"/>
        <end position="1293"/>
    </location>
</feature>
<dbReference type="SUPFAM" id="SSF56672">
    <property type="entry name" value="DNA/RNA polymerases"/>
    <property type="match status" value="1"/>
</dbReference>
<reference evidence="3" key="2">
    <citation type="submission" date="2024-04" db="EMBL/GenBank/DDBJ databases">
        <authorList>
            <person name="Chen Y."/>
            <person name="Shah S."/>
            <person name="Dougan E. K."/>
            <person name="Thang M."/>
            <person name="Chan C."/>
        </authorList>
    </citation>
    <scope>NUCLEOTIDE SEQUENCE [LARGE SCALE GENOMIC DNA]</scope>
</reference>
<dbReference type="Proteomes" id="UP001152797">
    <property type="component" value="Unassembled WGS sequence"/>
</dbReference>
<protein>
    <submittedName>
        <fullName evidence="4">Reverse transcriptase domain-containing protein</fullName>
    </submittedName>
</protein>
<keyword evidence="5" id="KW-1185">Reference proteome</keyword>
<evidence type="ECO:0000313" key="2">
    <source>
        <dbReference type="EMBL" id="CAI3987440.1"/>
    </source>
</evidence>
<dbReference type="InterPro" id="IPR043502">
    <property type="entry name" value="DNA/RNA_pol_sf"/>
</dbReference>
<evidence type="ECO:0000313" key="3">
    <source>
        <dbReference type="EMBL" id="CAL1140815.1"/>
    </source>
</evidence>
<dbReference type="EMBL" id="CAMXCT030001168">
    <property type="protein sequence ID" value="CAL4774752.1"/>
    <property type="molecule type" value="Genomic_DNA"/>
</dbReference>
<dbReference type="GO" id="GO:0003964">
    <property type="term" value="F:RNA-directed DNA polymerase activity"/>
    <property type="evidence" value="ECO:0007669"/>
    <property type="project" value="UniProtKB-KW"/>
</dbReference>
<feature type="compositionally biased region" description="Low complexity" evidence="1">
    <location>
        <begin position="307"/>
        <end position="323"/>
    </location>
</feature>
<dbReference type="EMBL" id="CAMXCT010001168">
    <property type="protein sequence ID" value="CAI3987440.1"/>
    <property type="molecule type" value="Genomic_DNA"/>
</dbReference>